<dbReference type="GO" id="GO:0003677">
    <property type="term" value="F:DNA binding"/>
    <property type="evidence" value="ECO:0007669"/>
    <property type="project" value="UniProtKB-UniRule"/>
</dbReference>
<dbReference type="SUPFAM" id="SSF47095">
    <property type="entry name" value="HMG-box"/>
    <property type="match status" value="1"/>
</dbReference>
<dbReference type="PANTHER" id="PTHR47658">
    <property type="entry name" value="HIGH MOBILITY GROUP B PROTEIN 12-RELATED"/>
    <property type="match status" value="1"/>
</dbReference>
<proteinExistence type="predicted"/>
<dbReference type="InterPro" id="IPR036910">
    <property type="entry name" value="HMG_box_dom_sf"/>
</dbReference>
<dbReference type="PANTHER" id="PTHR47658:SF1">
    <property type="entry name" value="MEIOSIS INITIATOR PROTEIN"/>
    <property type="match status" value="1"/>
</dbReference>
<evidence type="ECO:0000256" key="2">
    <source>
        <dbReference type="SAM" id="MobiDB-lite"/>
    </source>
</evidence>
<feature type="compositionally biased region" description="Basic and acidic residues" evidence="2">
    <location>
        <begin position="262"/>
        <end position="271"/>
    </location>
</feature>
<dbReference type="Proteomes" id="UP001189624">
    <property type="component" value="Chromosome 10"/>
</dbReference>
<dbReference type="SMART" id="SM00398">
    <property type="entry name" value="HMG"/>
    <property type="match status" value="1"/>
</dbReference>
<feature type="region of interest" description="Disordered" evidence="2">
    <location>
        <begin position="251"/>
        <end position="280"/>
    </location>
</feature>
<feature type="domain" description="HMG box" evidence="3">
    <location>
        <begin position="183"/>
        <end position="252"/>
    </location>
</feature>
<feature type="DNA-binding region" description="HMG box" evidence="1">
    <location>
        <begin position="183"/>
        <end position="252"/>
    </location>
</feature>
<dbReference type="GO" id="GO:0010197">
    <property type="term" value="P:polar nucleus fusion"/>
    <property type="evidence" value="ECO:0007669"/>
    <property type="project" value="TreeGrafter"/>
</dbReference>
<sequence>MCCCFAFEPGMVAVHGKRRLRSLFWRVRAYMKRQMKKKTCSPKNNFHYDPLSYSLNFDDGNFLFFCPTQLIISHHNHTTQKMASQTRKRVDAVDSRSSTVLVRAKDGSAFARCDDCKKNVPVALIDMHSCSLEAKIKMNLDAQVVEQAAESKKPERKKPKSKEPKAKKSKVEKGKKVKDPNMPKRPATAFFIFLDDFRKTFKEANPDSKDVKRVGKEAGEKWKSMTDEEKKPYLDKVAELKAEYEKAMESYRAGEVEEDEAGSDKETAAKEVEEELTDED</sequence>
<evidence type="ECO:0000313" key="4">
    <source>
        <dbReference type="EMBL" id="CAJ1977689.1"/>
    </source>
</evidence>
<reference evidence="4" key="1">
    <citation type="submission" date="2023-10" db="EMBL/GenBank/DDBJ databases">
        <authorList>
            <person name="Domelevo Entfellner J.-B."/>
        </authorList>
    </citation>
    <scope>NUCLEOTIDE SEQUENCE</scope>
</reference>
<dbReference type="FunFam" id="1.10.30.10:FF:000089">
    <property type="entry name" value="high mobility group B protein 7 isoform X1"/>
    <property type="match status" value="1"/>
</dbReference>
<protein>
    <recommendedName>
        <fullName evidence="3">HMG box domain-containing protein</fullName>
    </recommendedName>
</protein>
<dbReference type="Gramene" id="rna-AYBTSS11_LOCUS29857">
    <property type="protein sequence ID" value="CAJ1977689.1"/>
    <property type="gene ID" value="gene-AYBTSS11_LOCUS29857"/>
</dbReference>
<dbReference type="EMBL" id="OY731407">
    <property type="protein sequence ID" value="CAJ1977689.1"/>
    <property type="molecule type" value="Genomic_DNA"/>
</dbReference>
<dbReference type="Gene3D" id="1.10.30.10">
    <property type="entry name" value="High mobility group box domain"/>
    <property type="match status" value="1"/>
</dbReference>
<dbReference type="CDD" id="cd22005">
    <property type="entry name" value="HMG-box_AtHMGB1-like"/>
    <property type="match status" value="1"/>
</dbReference>
<feature type="compositionally biased region" description="Basic and acidic residues" evidence="2">
    <location>
        <begin position="161"/>
        <end position="182"/>
    </location>
</feature>
<gene>
    <name evidence="4" type="ORF">AYBTSS11_LOCUS29857</name>
</gene>
<keyword evidence="5" id="KW-1185">Reference proteome</keyword>
<organism evidence="4 5">
    <name type="scientific">Sphenostylis stenocarpa</name>
    <dbReference type="NCBI Taxonomy" id="92480"/>
    <lineage>
        <taxon>Eukaryota</taxon>
        <taxon>Viridiplantae</taxon>
        <taxon>Streptophyta</taxon>
        <taxon>Embryophyta</taxon>
        <taxon>Tracheophyta</taxon>
        <taxon>Spermatophyta</taxon>
        <taxon>Magnoliopsida</taxon>
        <taxon>eudicotyledons</taxon>
        <taxon>Gunneridae</taxon>
        <taxon>Pentapetalae</taxon>
        <taxon>rosids</taxon>
        <taxon>fabids</taxon>
        <taxon>Fabales</taxon>
        <taxon>Fabaceae</taxon>
        <taxon>Papilionoideae</taxon>
        <taxon>50 kb inversion clade</taxon>
        <taxon>NPAAA clade</taxon>
        <taxon>indigoferoid/millettioid clade</taxon>
        <taxon>Phaseoleae</taxon>
        <taxon>Sphenostylis</taxon>
    </lineage>
</organism>
<feature type="region of interest" description="Disordered" evidence="2">
    <location>
        <begin position="147"/>
        <end position="183"/>
    </location>
</feature>
<dbReference type="AlphaFoldDB" id="A0AA87BA15"/>
<evidence type="ECO:0000313" key="5">
    <source>
        <dbReference type="Proteomes" id="UP001189624"/>
    </source>
</evidence>
<name>A0AA87BA15_9FABA</name>
<dbReference type="PROSITE" id="PS50118">
    <property type="entry name" value="HMG_BOX_2"/>
    <property type="match status" value="1"/>
</dbReference>
<accession>A0AA87BA15</accession>
<keyword evidence="1" id="KW-0539">Nucleus</keyword>
<dbReference type="InterPro" id="IPR009071">
    <property type="entry name" value="HMG_box_dom"/>
</dbReference>
<keyword evidence="1" id="KW-0238">DNA-binding</keyword>
<dbReference type="GO" id="GO:0005634">
    <property type="term" value="C:nucleus"/>
    <property type="evidence" value="ECO:0007669"/>
    <property type="project" value="UniProtKB-UniRule"/>
</dbReference>
<dbReference type="Pfam" id="PF00505">
    <property type="entry name" value="HMG_box"/>
    <property type="match status" value="1"/>
</dbReference>
<evidence type="ECO:0000256" key="1">
    <source>
        <dbReference type="PROSITE-ProRule" id="PRU00267"/>
    </source>
</evidence>
<evidence type="ECO:0000259" key="3">
    <source>
        <dbReference type="PROSITE" id="PS50118"/>
    </source>
</evidence>